<dbReference type="EMBL" id="CCSB01000003">
    <property type="protein sequence ID" value="CDZ78387.1"/>
    <property type="molecule type" value="Genomic_DNA"/>
</dbReference>
<gene>
    <name evidence="3" type="primary">bpoC_3</name>
    <name evidence="3" type="ORF">BN59_02697</name>
</gene>
<dbReference type="STRING" id="1034943.BN59_02697"/>
<dbReference type="Proteomes" id="UP000044071">
    <property type="component" value="Unassembled WGS sequence"/>
</dbReference>
<dbReference type="InterPro" id="IPR000073">
    <property type="entry name" value="AB_hydrolase_1"/>
</dbReference>
<reference evidence="3 4" key="1">
    <citation type="submission" date="2014-06" db="EMBL/GenBank/DDBJ databases">
        <authorList>
            <person name="Urmite Genomes Urmite Genomes"/>
        </authorList>
    </citation>
    <scope>NUCLEOTIDE SEQUENCE [LARGE SCALE GENOMIC DNA]</scope>
</reference>
<dbReference type="PANTHER" id="PTHR43433:SF5">
    <property type="entry name" value="AB HYDROLASE-1 DOMAIN-CONTAINING PROTEIN"/>
    <property type="match status" value="1"/>
</dbReference>
<dbReference type="GO" id="GO:0004601">
    <property type="term" value="F:peroxidase activity"/>
    <property type="evidence" value="ECO:0007669"/>
    <property type="project" value="UniProtKB-KW"/>
</dbReference>
<evidence type="ECO:0000256" key="1">
    <source>
        <dbReference type="SAM" id="SignalP"/>
    </source>
</evidence>
<dbReference type="PANTHER" id="PTHR43433">
    <property type="entry name" value="HYDROLASE, ALPHA/BETA FOLD FAMILY PROTEIN"/>
    <property type="match status" value="1"/>
</dbReference>
<protein>
    <submittedName>
        <fullName evidence="3">Putative non-heme bromoperoxidase BpoC</fullName>
    </submittedName>
</protein>
<dbReference type="InterPro" id="IPR050471">
    <property type="entry name" value="AB_hydrolase"/>
</dbReference>
<feature type="domain" description="AB hydrolase-1" evidence="2">
    <location>
        <begin position="52"/>
        <end position="281"/>
    </location>
</feature>
<evidence type="ECO:0000313" key="3">
    <source>
        <dbReference type="EMBL" id="CDZ78387.1"/>
    </source>
</evidence>
<accession>A0A078KZE2</accession>
<evidence type="ECO:0000313" key="4">
    <source>
        <dbReference type="Proteomes" id="UP000044071"/>
    </source>
</evidence>
<keyword evidence="4" id="KW-1185">Reference proteome</keyword>
<dbReference type="Gene3D" id="3.40.50.1820">
    <property type="entry name" value="alpha/beta hydrolase"/>
    <property type="match status" value="1"/>
</dbReference>
<name>A0A078KZE2_9GAMM</name>
<proteinExistence type="predicted"/>
<dbReference type="AlphaFoldDB" id="A0A078KZE2"/>
<feature type="chain" id="PRO_5009744125" evidence="1">
    <location>
        <begin position="31"/>
        <end position="297"/>
    </location>
</feature>
<dbReference type="OrthoDB" id="7057597at2"/>
<organism evidence="3 4">
    <name type="scientific">Legionella massiliensis</name>
    <dbReference type="NCBI Taxonomy" id="1034943"/>
    <lineage>
        <taxon>Bacteria</taxon>
        <taxon>Pseudomonadati</taxon>
        <taxon>Pseudomonadota</taxon>
        <taxon>Gammaproteobacteria</taxon>
        <taxon>Legionellales</taxon>
        <taxon>Legionellaceae</taxon>
        <taxon>Legionella</taxon>
    </lineage>
</organism>
<dbReference type="RefSeq" id="WP_052403289.1">
    <property type="nucleotide sequence ID" value="NZ_CCVW01000003.1"/>
</dbReference>
<evidence type="ECO:0000259" key="2">
    <source>
        <dbReference type="Pfam" id="PF00561"/>
    </source>
</evidence>
<dbReference type="InterPro" id="IPR029058">
    <property type="entry name" value="AB_hydrolase_fold"/>
</dbReference>
<sequence>MLKKIIRNKLVKAISLLILSQFFLSSTALAADSGKMKVNDINIYYEIHGTGKPVILIAGFTCDHTFWSGILKQLAANHKVLIFDNRGIGQTDSPKTPYSIEMMADDVMGLSKKLGLENPIIIGQSMGTAITQNIAKRYADQIQKIVLINTFDQLTKAPEMAFELTGELQSRNLPLRYRVQSIAPWVFSSAFLSQPNQLENLIKLAEQNPYPQSLVGYEGQLDALKKFNSQAWLNQIKTPTLIIAGEDDIIAPLAGAKEVQEKIGHNTPLEIIPGGHASPVEQPQKVADFILKFIDKK</sequence>
<keyword evidence="3" id="KW-0575">Peroxidase</keyword>
<dbReference type="Pfam" id="PF00561">
    <property type="entry name" value="Abhydrolase_1"/>
    <property type="match status" value="1"/>
</dbReference>
<dbReference type="PRINTS" id="PR00111">
    <property type="entry name" value="ABHYDROLASE"/>
</dbReference>
<dbReference type="eggNOG" id="COG2267">
    <property type="taxonomic scope" value="Bacteria"/>
</dbReference>
<dbReference type="SUPFAM" id="SSF53474">
    <property type="entry name" value="alpha/beta-Hydrolases"/>
    <property type="match status" value="1"/>
</dbReference>
<keyword evidence="3" id="KW-0560">Oxidoreductase</keyword>
<keyword evidence="1" id="KW-0732">Signal</keyword>
<feature type="signal peptide" evidence="1">
    <location>
        <begin position="1"/>
        <end position="30"/>
    </location>
</feature>